<gene>
    <name evidence="1" type="ORF">BRPE64_BCDS05440</name>
</gene>
<protein>
    <recommendedName>
        <fullName evidence="3">HipA-like C-terminal domain-containing protein</fullName>
    </recommendedName>
</protein>
<evidence type="ECO:0000313" key="1">
    <source>
        <dbReference type="EMBL" id="BAN25205.1"/>
    </source>
</evidence>
<evidence type="ECO:0000313" key="2">
    <source>
        <dbReference type="Proteomes" id="UP000013966"/>
    </source>
</evidence>
<dbReference type="KEGG" id="buo:BRPE64_BCDS05440"/>
<evidence type="ECO:0008006" key="3">
    <source>
        <dbReference type="Google" id="ProtNLM"/>
    </source>
</evidence>
<dbReference type="Proteomes" id="UP000013966">
    <property type="component" value="Chromosome 2"/>
</dbReference>
<dbReference type="AlphaFoldDB" id="R4WVY0"/>
<name>R4WVY0_9BURK</name>
<proteinExistence type="predicted"/>
<dbReference type="HOGENOM" id="CLU_1203000_0_0_4"/>
<dbReference type="EMBL" id="AP013059">
    <property type="protein sequence ID" value="BAN25205.1"/>
    <property type="molecule type" value="Genomic_DNA"/>
</dbReference>
<reference evidence="1 2" key="2">
    <citation type="journal article" date="2018" name="Int. J. Syst. Evol. Microbiol.">
        <title>Burkholderia insecticola sp. nov., a gut symbiotic bacterium of the bean bug Riptortus pedestris.</title>
        <authorList>
            <person name="Takeshita K."/>
            <person name="Tamaki H."/>
            <person name="Ohbayashi T."/>
            <person name="Meng X.-Y."/>
            <person name="Sone T."/>
            <person name="Mitani Y."/>
            <person name="Peeters C."/>
            <person name="Kikuchi Y."/>
            <person name="Vandamme P."/>
        </authorList>
    </citation>
    <scope>NUCLEOTIDE SEQUENCE [LARGE SCALE GENOMIC DNA]</scope>
    <source>
        <strain evidence="1">RPE64</strain>
    </source>
</reference>
<organism evidence="1 2">
    <name type="scientific">Caballeronia insecticola</name>
    <dbReference type="NCBI Taxonomy" id="758793"/>
    <lineage>
        <taxon>Bacteria</taxon>
        <taxon>Pseudomonadati</taxon>
        <taxon>Pseudomonadota</taxon>
        <taxon>Betaproteobacteria</taxon>
        <taxon>Burkholderiales</taxon>
        <taxon>Burkholderiaceae</taxon>
        <taxon>Caballeronia</taxon>
    </lineage>
</organism>
<sequence length="188" mass="21518">MLFGSVFQPPDPFFAQRIEDNPLAVDYIWQKVCDDEVAPKGAAWDELVANPDRHAQNLLFDGGKWWLFDHNLALQPLAKLYTKVEQQSAQQAIVEHVARVNQLLAELCRRNRNSRETLTEAEQMTRHSKRLALLAHAMRRWEVDVKIAPTITMAALIVDLIALRLQPLALYLAKRLEIPSQDSLWSSP</sequence>
<keyword evidence="2" id="KW-1185">Reference proteome</keyword>
<reference evidence="1 2" key="1">
    <citation type="journal article" date="2013" name="Genome Announc.">
        <title>Complete Genome Sequence of Burkholderia sp. Strain RPE64, Bacterial Symbiont of the Bean Bug Riptortus pedestris.</title>
        <authorList>
            <person name="Shibata T.F."/>
            <person name="Maeda T."/>
            <person name="Nikoh N."/>
            <person name="Yamaguchi K."/>
            <person name="Oshima K."/>
            <person name="Hattori M."/>
            <person name="Nishiyama T."/>
            <person name="Hasebe M."/>
            <person name="Fukatsu T."/>
            <person name="Kikuchi Y."/>
            <person name="Shigenobu S."/>
        </authorList>
    </citation>
    <scope>NUCLEOTIDE SEQUENCE [LARGE SCALE GENOMIC DNA]</scope>
</reference>
<accession>R4WVY0</accession>